<dbReference type="NCBIfam" id="TIGR00615">
    <property type="entry name" value="recR"/>
    <property type="match status" value="1"/>
</dbReference>
<dbReference type="PANTHER" id="PTHR30446">
    <property type="entry name" value="RECOMBINATION PROTEIN RECR"/>
    <property type="match status" value="1"/>
</dbReference>
<dbReference type="Pfam" id="PF13662">
    <property type="entry name" value="Toprim_4"/>
    <property type="match status" value="1"/>
</dbReference>
<reference evidence="9" key="1">
    <citation type="submission" date="2020-10" db="EMBL/GenBank/DDBJ databases">
        <authorList>
            <person name="Gilroy R."/>
        </authorList>
    </citation>
    <scope>NUCLEOTIDE SEQUENCE</scope>
    <source>
        <strain evidence="9">2889</strain>
    </source>
</reference>
<dbReference type="Pfam" id="PF21176">
    <property type="entry name" value="RecR_HhH"/>
    <property type="match status" value="1"/>
</dbReference>
<dbReference type="AlphaFoldDB" id="A0A9D9DRC1"/>
<dbReference type="GO" id="GO:0006310">
    <property type="term" value="P:DNA recombination"/>
    <property type="evidence" value="ECO:0007669"/>
    <property type="project" value="UniProtKB-UniRule"/>
</dbReference>
<evidence type="ECO:0000256" key="1">
    <source>
        <dbReference type="ARBA" id="ARBA00022723"/>
    </source>
</evidence>
<dbReference type="Gene3D" id="3.30.60.80">
    <property type="match status" value="1"/>
</dbReference>
<dbReference type="Gene3D" id="1.10.8.420">
    <property type="entry name" value="RecR Domain 1"/>
    <property type="match status" value="1"/>
</dbReference>
<dbReference type="Gene3D" id="6.10.250.240">
    <property type="match status" value="1"/>
</dbReference>
<evidence type="ECO:0000256" key="2">
    <source>
        <dbReference type="ARBA" id="ARBA00022763"/>
    </source>
</evidence>
<evidence type="ECO:0000313" key="10">
    <source>
        <dbReference type="Proteomes" id="UP000823612"/>
    </source>
</evidence>
<sequence>MENTLPIQLLDKAVEELHRLPGIGRKTALRLALFLLTQKEEMVENFGNTLIDFRKNIHYCRCCHNLSDTELCPICASPHRDRSLICVVSDIRDVMAIENTGIFQGVYHVLGGLINPIAGIGPSQLTINHLVERVSNEPPQEVILALPATPEGDTTAFYIAKQIKPTGIRLTAIAKGIAIGDDLEYTDEITLGRSLSNRTDFKINSF</sequence>
<dbReference type="GO" id="GO:0006281">
    <property type="term" value="P:DNA repair"/>
    <property type="evidence" value="ECO:0007669"/>
    <property type="project" value="UniProtKB-UniRule"/>
</dbReference>
<dbReference type="PROSITE" id="PS50880">
    <property type="entry name" value="TOPRIM"/>
    <property type="match status" value="1"/>
</dbReference>
<gene>
    <name evidence="7 9" type="primary">recR</name>
    <name evidence="9" type="ORF">IAB08_02815</name>
</gene>
<keyword evidence="4 7" id="KW-0862">Zinc</keyword>
<dbReference type="GO" id="GO:0003677">
    <property type="term" value="F:DNA binding"/>
    <property type="evidence" value="ECO:0007669"/>
    <property type="project" value="UniProtKB-UniRule"/>
</dbReference>
<dbReference type="Gene3D" id="3.40.1360.10">
    <property type="match status" value="1"/>
</dbReference>
<comment type="function">
    <text evidence="7">May play a role in DNA repair. It seems to be involved in an RecBC-independent recombinational process of DNA repair. It may act with RecF and RecO.</text>
</comment>
<comment type="similarity">
    <text evidence="7">Belongs to the RecR family.</text>
</comment>
<evidence type="ECO:0000259" key="8">
    <source>
        <dbReference type="PROSITE" id="PS50880"/>
    </source>
</evidence>
<keyword evidence="5 7" id="KW-0233">DNA recombination</keyword>
<evidence type="ECO:0000256" key="4">
    <source>
        <dbReference type="ARBA" id="ARBA00022833"/>
    </source>
</evidence>
<dbReference type="SUPFAM" id="SSF111304">
    <property type="entry name" value="Recombination protein RecR"/>
    <property type="match status" value="1"/>
</dbReference>
<dbReference type="HAMAP" id="MF_00017">
    <property type="entry name" value="RecR"/>
    <property type="match status" value="1"/>
</dbReference>
<evidence type="ECO:0000256" key="5">
    <source>
        <dbReference type="ARBA" id="ARBA00023172"/>
    </source>
</evidence>
<comment type="caution">
    <text evidence="9">The sequence shown here is derived from an EMBL/GenBank/DDBJ whole genome shotgun (WGS) entry which is preliminary data.</text>
</comment>
<protein>
    <recommendedName>
        <fullName evidence="7">Recombination protein RecR</fullName>
    </recommendedName>
</protein>
<dbReference type="Proteomes" id="UP000823612">
    <property type="component" value="Unassembled WGS sequence"/>
</dbReference>
<dbReference type="Pfam" id="PF02132">
    <property type="entry name" value="RecR_ZnF"/>
    <property type="match status" value="1"/>
</dbReference>
<keyword evidence="2 7" id="KW-0227">DNA damage</keyword>
<dbReference type="PROSITE" id="PS01300">
    <property type="entry name" value="RECR"/>
    <property type="match status" value="1"/>
</dbReference>
<evidence type="ECO:0000313" key="9">
    <source>
        <dbReference type="EMBL" id="MBO8432213.1"/>
    </source>
</evidence>
<dbReference type="SMART" id="SM00493">
    <property type="entry name" value="TOPRIM"/>
    <property type="match status" value="1"/>
</dbReference>
<keyword evidence="6 7" id="KW-0234">DNA repair</keyword>
<evidence type="ECO:0000256" key="3">
    <source>
        <dbReference type="ARBA" id="ARBA00022771"/>
    </source>
</evidence>
<feature type="domain" description="Toprim" evidence="8">
    <location>
        <begin position="83"/>
        <end position="178"/>
    </location>
</feature>
<dbReference type="InterPro" id="IPR015967">
    <property type="entry name" value="Rcmb_RecR_Znf"/>
</dbReference>
<dbReference type="Pfam" id="PF21175">
    <property type="entry name" value="RecR_C"/>
    <property type="match status" value="1"/>
</dbReference>
<keyword evidence="3 7" id="KW-0863">Zinc-finger</keyword>
<reference evidence="9" key="2">
    <citation type="journal article" date="2021" name="PeerJ">
        <title>Extensive microbial diversity within the chicken gut microbiome revealed by metagenomics and culture.</title>
        <authorList>
            <person name="Gilroy R."/>
            <person name="Ravi A."/>
            <person name="Getino M."/>
            <person name="Pursley I."/>
            <person name="Horton D.L."/>
            <person name="Alikhan N.F."/>
            <person name="Baker D."/>
            <person name="Gharbi K."/>
            <person name="Hall N."/>
            <person name="Watson M."/>
            <person name="Adriaenssens E.M."/>
            <person name="Foster-Nyarko E."/>
            <person name="Jarju S."/>
            <person name="Secka A."/>
            <person name="Antonio M."/>
            <person name="Oren A."/>
            <person name="Chaudhuri R.R."/>
            <person name="La Ragione R."/>
            <person name="Hildebrand F."/>
            <person name="Pallen M.J."/>
        </authorList>
    </citation>
    <scope>NUCLEOTIDE SEQUENCE</scope>
    <source>
        <strain evidence="9">2889</strain>
    </source>
</reference>
<evidence type="ECO:0000256" key="6">
    <source>
        <dbReference type="ARBA" id="ARBA00023204"/>
    </source>
</evidence>
<evidence type="ECO:0000256" key="7">
    <source>
        <dbReference type="HAMAP-Rule" id="MF_00017"/>
    </source>
</evidence>
<dbReference type="PANTHER" id="PTHR30446:SF0">
    <property type="entry name" value="RECOMBINATION PROTEIN RECR"/>
    <property type="match status" value="1"/>
</dbReference>
<keyword evidence="1 7" id="KW-0479">Metal-binding</keyword>
<dbReference type="CDD" id="cd01025">
    <property type="entry name" value="TOPRIM_recR"/>
    <property type="match status" value="1"/>
</dbReference>
<dbReference type="InterPro" id="IPR000093">
    <property type="entry name" value="DNA_Rcmb_RecR"/>
</dbReference>
<name>A0A9D9DRC1_9BACT</name>
<dbReference type="InterPro" id="IPR006171">
    <property type="entry name" value="TOPRIM_dom"/>
</dbReference>
<dbReference type="InterPro" id="IPR023627">
    <property type="entry name" value="Rcmb_RecR"/>
</dbReference>
<proteinExistence type="inferred from homology"/>
<dbReference type="InterPro" id="IPR034137">
    <property type="entry name" value="TOPRIM_RecR"/>
</dbReference>
<organism evidence="9 10">
    <name type="scientific">Candidatus Pullibacteroides excrementavium</name>
    <dbReference type="NCBI Taxonomy" id="2840905"/>
    <lineage>
        <taxon>Bacteria</taxon>
        <taxon>Pseudomonadati</taxon>
        <taxon>Bacteroidota</taxon>
        <taxon>Bacteroidia</taxon>
        <taxon>Bacteroidales</taxon>
        <taxon>Candidatus Pullibacteroides</taxon>
    </lineage>
</organism>
<dbReference type="EMBL" id="JADIMZ010000035">
    <property type="protein sequence ID" value="MBO8432213.1"/>
    <property type="molecule type" value="Genomic_DNA"/>
</dbReference>
<feature type="zinc finger region" description="C4-type" evidence="7">
    <location>
        <begin position="60"/>
        <end position="75"/>
    </location>
</feature>
<dbReference type="GO" id="GO:0008270">
    <property type="term" value="F:zinc ion binding"/>
    <property type="evidence" value="ECO:0007669"/>
    <property type="project" value="UniProtKB-KW"/>
</dbReference>
<accession>A0A9D9DRC1</accession>